<protein>
    <submittedName>
        <fullName evidence="1">Uncharacterized protein</fullName>
    </submittedName>
</protein>
<dbReference type="KEGG" id="pms:KNP414_05476"/>
<dbReference type="RefSeq" id="WP_013919153.1">
    <property type="nucleotide sequence ID" value="NC_015690.1"/>
</dbReference>
<dbReference type="Proteomes" id="UP000006620">
    <property type="component" value="Chromosome"/>
</dbReference>
<dbReference type="EMBL" id="CP002869">
    <property type="protein sequence ID" value="AEI44000.1"/>
    <property type="molecule type" value="Genomic_DNA"/>
</dbReference>
<dbReference type="InterPro" id="IPR035901">
    <property type="entry name" value="GIY-YIG_endonuc_sf"/>
</dbReference>
<dbReference type="PATRIC" id="fig|1036673.3.peg.5080"/>
<accession>F8FI97</accession>
<reference evidence="1 2" key="2">
    <citation type="journal article" date="2013" name="Genome Announc.">
        <title>Genome Sequence of Growth-Improving Paenibacillus mucilaginosus Strain KNP414.</title>
        <authorList>
            <person name="Lu J.J."/>
            <person name="Wang J.F."/>
            <person name="Hu X.F."/>
        </authorList>
    </citation>
    <scope>NUCLEOTIDE SEQUENCE [LARGE SCALE GENOMIC DNA]</scope>
    <source>
        <strain evidence="1 2">KNP414</strain>
    </source>
</reference>
<reference evidence="2" key="1">
    <citation type="submission" date="2011-06" db="EMBL/GenBank/DDBJ databases">
        <title>Complete genome sequence of Paenibacillus mucilaginosus KNP414.</title>
        <authorList>
            <person name="Wang J."/>
            <person name="Hu S."/>
            <person name="Hu X."/>
            <person name="Zhang B."/>
            <person name="Dong D."/>
            <person name="Zhang S."/>
            <person name="Zhao K."/>
            <person name="Wu D."/>
        </authorList>
    </citation>
    <scope>NUCLEOTIDE SEQUENCE [LARGE SCALE GENOMIC DNA]</scope>
    <source>
        <strain evidence="2">KNP414</strain>
    </source>
</reference>
<proteinExistence type="predicted"/>
<dbReference type="AlphaFoldDB" id="F8FI97"/>
<dbReference type="Gene3D" id="3.40.1440.10">
    <property type="entry name" value="GIY-YIG endonuclease"/>
    <property type="match status" value="1"/>
</dbReference>
<gene>
    <name evidence="1" type="ordered locus">KNP414_05476</name>
</gene>
<sequence length="129" mass="14773">MKHSGRKAELLQLYKETKITGGVYQILNNVNGKRWVTSTPNFRTMNGKKMELNMGGNKNAKLQADWSRYGEEAFTMEVLEVLERKETGYFDAKDALKKLEAKWLEKLQPYGEQGYNRPKEAGEHGEAGE</sequence>
<dbReference type="SUPFAM" id="SSF82771">
    <property type="entry name" value="GIY-YIG endonuclease"/>
    <property type="match status" value="1"/>
</dbReference>
<organism evidence="1 2">
    <name type="scientific">Paenibacillus mucilaginosus (strain KNP414)</name>
    <dbReference type="NCBI Taxonomy" id="1036673"/>
    <lineage>
        <taxon>Bacteria</taxon>
        <taxon>Bacillati</taxon>
        <taxon>Bacillota</taxon>
        <taxon>Bacilli</taxon>
        <taxon>Bacillales</taxon>
        <taxon>Paenibacillaceae</taxon>
        <taxon>Paenibacillus</taxon>
    </lineage>
</organism>
<evidence type="ECO:0000313" key="1">
    <source>
        <dbReference type="EMBL" id="AEI44000.1"/>
    </source>
</evidence>
<dbReference type="HOGENOM" id="CLU_146070_0_0_9"/>
<dbReference type="CDD" id="cd10451">
    <property type="entry name" value="GIY-YIG_LuxR_like"/>
    <property type="match status" value="1"/>
</dbReference>
<evidence type="ECO:0000313" key="2">
    <source>
        <dbReference type="Proteomes" id="UP000006620"/>
    </source>
</evidence>
<name>F8FI97_PAEMK</name>